<proteinExistence type="inferred from homology"/>
<keyword evidence="3" id="KW-1185">Reference proteome</keyword>
<dbReference type="EMBL" id="MU006569">
    <property type="protein sequence ID" value="KAF2748331.1"/>
    <property type="molecule type" value="Genomic_DNA"/>
</dbReference>
<organism evidence="2 3">
    <name type="scientific">Sporormia fimetaria CBS 119925</name>
    <dbReference type="NCBI Taxonomy" id="1340428"/>
    <lineage>
        <taxon>Eukaryota</taxon>
        <taxon>Fungi</taxon>
        <taxon>Dikarya</taxon>
        <taxon>Ascomycota</taxon>
        <taxon>Pezizomycotina</taxon>
        <taxon>Dothideomycetes</taxon>
        <taxon>Pleosporomycetidae</taxon>
        <taxon>Pleosporales</taxon>
        <taxon>Sporormiaceae</taxon>
        <taxon>Sporormia</taxon>
    </lineage>
</organism>
<dbReference type="PANTHER" id="PTHR42877">
    <property type="entry name" value="L-ORNITHINE N(5)-MONOOXYGENASE-RELATED"/>
    <property type="match status" value="1"/>
</dbReference>
<reference evidence="2" key="1">
    <citation type="journal article" date="2020" name="Stud. Mycol.">
        <title>101 Dothideomycetes genomes: a test case for predicting lifestyles and emergence of pathogens.</title>
        <authorList>
            <person name="Haridas S."/>
            <person name="Albert R."/>
            <person name="Binder M."/>
            <person name="Bloem J."/>
            <person name="Labutti K."/>
            <person name="Salamov A."/>
            <person name="Andreopoulos B."/>
            <person name="Baker S."/>
            <person name="Barry K."/>
            <person name="Bills G."/>
            <person name="Bluhm B."/>
            <person name="Cannon C."/>
            <person name="Castanera R."/>
            <person name="Culley D."/>
            <person name="Daum C."/>
            <person name="Ezra D."/>
            <person name="Gonzalez J."/>
            <person name="Henrissat B."/>
            <person name="Kuo A."/>
            <person name="Liang C."/>
            <person name="Lipzen A."/>
            <person name="Lutzoni F."/>
            <person name="Magnuson J."/>
            <person name="Mondo S."/>
            <person name="Nolan M."/>
            <person name="Ohm R."/>
            <person name="Pangilinan J."/>
            <person name="Park H.-J."/>
            <person name="Ramirez L."/>
            <person name="Alfaro M."/>
            <person name="Sun H."/>
            <person name="Tritt A."/>
            <person name="Yoshinaga Y."/>
            <person name="Zwiers L.-H."/>
            <person name="Turgeon B."/>
            <person name="Goodwin S."/>
            <person name="Spatafora J."/>
            <person name="Crous P."/>
            <person name="Grigoriev I."/>
        </authorList>
    </citation>
    <scope>NUCLEOTIDE SEQUENCE</scope>
    <source>
        <strain evidence="2">CBS 119925</strain>
    </source>
</reference>
<name>A0A6A6VGL3_9PLEO</name>
<sequence length="599" mass="67378">MTDYVVPVTGWAAVDAEARLKAPIHAQRHVRILCVGAGASGLLMAYKLQRHFSNYSFQIYEKNQEVSGTWFENRYPGCACDVPAHTYTWSFEPKKDWSAVYAGSKEIYTYFNDFATKYGLRKFVKTRHEVAGAYWNHEKGGYDVHVKDLQSGQTITDHCAILINASGILNNWAWPAIPGLDKYKGTLLHTANWDDNVDLSGRHVGLIGNGSSGIQVLPQIQPITKKVTTFIREPTWVSPVQGLEQHVYSQEEHRDFETKPDVLTEYRKGIERGMNSQFGIFLKGSNINSETEAHFRQQMREKLQNPYLEERLIPDWHVGCRRLTPGIGYLESLGKPNVEVVYGEINEITERGCLCDNGKEYPVDVLICATGFNTSFKPRFPVVGPSGKNLQDVWANVAESYMGLAAADFPNYLIFLGPNCPIGNGPVLCAIECQADYMCKVIDRFQTHNIAQFAPKAEAISDFIAFKDRFMQNTVWQDPCRSWYKGAGPDGPVTALWPGSTLHYMEAMMELRLEDWDIKYAGNRFAWLGNGYSQTELDETADWAFYIREQDDDEPIARARRLRVLNKSGTVQPGSTMALLSGDAALSDGAKAPAIEMKL</sequence>
<accession>A0A6A6VGL3</accession>
<protein>
    <submittedName>
        <fullName evidence="2">FAD/NAD(P)-binding domain-containing protein</fullName>
    </submittedName>
</protein>
<dbReference type="InterPro" id="IPR051209">
    <property type="entry name" value="FAD-bind_Monooxygenase_sf"/>
</dbReference>
<comment type="similarity">
    <text evidence="1">Belongs to the FAD-binding monooxygenase family.</text>
</comment>
<gene>
    <name evidence="2" type="ORF">M011DRAFT_400561</name>
</gene>
<dbReference type="PANTHER" id="PTHR42877:SF8">
    <property type="entry name" value="MONOOXYGENASE"/>
    <property type="match status" value="1"/>
</dbReference>
<dbReference type="InterPro" id="IPR036188">
    <property type="entry name" value="FAD/NAD-bd_sf"/>
</dbReference>
<evidence type="ECO:0000313" key="3">
    <source>
        <dbReference type="Proteomes" id="UP000799440"/>
    </source>
</evidence>
<dbReference type="OrthoDB" id="74360at2759"/>
<evidence type="ECO:0000256" key="1">
    <source>
        <dbReference type="ARBA" id="ARBA00010139"/>
    </source>
</evidence>
<evidence type="ECO:0000313" key="2">
    <source>
        <dbReference type="EMBL" id="KAF2748331.1"/>
    </source>
</evidence>
<dbReference type="SUPFAM" id="SSF51905">
    <property type="entry name" value="FAD/NAD(P)-binding domain"/>
    <property type="match status" value="2"/>
</dbReference>
<dbReference type="Proteomes" id="UP000799440">
    <property type="component" value="Unassembled WGS sequence"/>
</dbReference>
<dbReference type="AlphaFoldDB" id="A0A6A6VGL3"/>
<dbReference type="Pfam" id="PF13450">
    <property type="entry name" value="NAD_binding_8"/>
    <property type="match status" value="1"/>
</dbReference>
<dbReference type="Gene3D" id="3.50.50.60">
    <property type="entry name" value="FAD/NAD(P)-binding domain"/>
    <property type="match status" value="2"/>
</dbReference>